<dbReference type="InterPro" id="IPR047738">
    <property type="entry name" value="SAV_2336-like_N"/>
</dbReference>
<name>A0A4V0ZZU5_STRSO</name>
<evidence type="ECO:0000256" key="1">
    <source>
        <dbReference type="SAM" id="MobiDB-lite"/>
    </source>
</evidence>
<feature type="compositionally biased region" description="Pro residues" evidence="1">
    <location>
        <begin position="60"/>
        <end position="79"/>
    </location>
</feature>
<keyword evidence="3" id="KW-1185">Reference proteome</keyword>
<sequence>MPDAPARHGPDTPDPFAELVLRLRGAGLQPDVEGLSDALWLARWTGEREPAGEVERAREVPPPPPVSPPEPQLPPPPREPGVLTPGPDRSVPLYPSPRDGQVRVGPGTRLTALPVGAPAAPVLPSTLELQRALRPLQAYRSAAPALRRELDETATAELSAQAGGLILPVYREVRRGDTRLQLVLDAAPSMRVWDRLFAELEEVFARLGAFGDIRIAHLHTGPDGEATVSAGADPRGAPQHTADRLSDPTGRRITLLVSDCAGPLWRSGGAHRLLHRLARLAPVAVLQPLPQRLWSRTRLPVTYGELTRGDTPGGTALRVRTPDGAPLVPPPGVLPVPVLPPEPVALGAWARLLAGAGAGPVPGAVGWVRADQPPVPQARAGRRKTPVERVSRFRSAASPAAGRLAVYLAAAPLCLPVMRLVQRTMLPGSGPAELAEVLLGGLVQRAGEDHGPDAGQWYEMEPEVREALLSTLGRDEALLVLKHCSEYIEQRFGKGGANFPALALAQLGGAAHPARGDENPAEAGLFGAYPGDHGDATLVPQPFAEVAARVLERFMPLPEQFRLYGTRPGTAAGPRPTHPAVVRARTLLARFDAEGMVQDVIDAVQLLRGATENERPAGADPELWAEYAHATLRLWEVQGGSALLAEAEAAAERAVAHPHAQRERAALARVLRAAATDRRRRDDRPAALDLLRRADREYAVACAAPDLEPAQALKLTLERVGALEAQWRLGGDSALLQGAVGMLEAFADFWPDRGHRPPELPLAHGRLLLRLADATSDPVQARGYAAQAAGSLRDALAAGVDGGRELVLVRLDLVDALLRSGGDLAEAQERVDAALAVTTGRALRAQLRVRAGRIGVARYAETGDPRELRDAAQEFARAAADTSREAPGYPDILAEWGEVLLRRADAESGERSWEALTQAIRVLRACRGETHTGSPHTAHRLLMLGRALIRRYRLQDDRVDLREAEHLFGLAAAEADDPLLAARCSLELGQAQYEAYRSLARPARLDDAVDAFRAAAESAREAEAAAESDRDRRIAVELGAQAHHWRGMSYEAATRPRAAREAYRAARAEWARLPEDSLGTGAPTAEDTAGRLAGLG</sequence>
<evidence type="ECO:0000313" key="3">
    <source>
        <dbReference type="Proteomes" id="UP000292547"/>
    </source>
</evidence>
<reference evidence="2 3" key="1">
    <citation type="submission" date="2018-08" db="EMBL/GenBank/DDBJ databases">
        <title>The complete genome sequence of Streptomyces seoulensis, a pioneer strain for nickel superoxide dismutase discovery.</title>
        <authorList>
            <person name="Shin J."/>
            <person name="Lee J.-S."/>
            <person name="Lee E.-J."/>
            <person name="Youn H.-D."/>
        </authorList>
    </citation>
    <scope>NUCLEOTIDE SEQUENCE [LARGE SCALE GENOMIC DNA]</scope>
    <source>
        <strain evidence="2 3">KCTC 9819</strain>
    </source>
</reference>
<organism evidence="2 3">
    <name type="scientific">Streptomyces seoulensis</name>
    <dbReference type="NCBI Taxonomy" id="73044"/>
    <lineage>
        <taxon>Bacteria</taxon>
        <taxon>Bacillati</taxon>
        <taxon>Actinomycetota</taxon>
        <taxon>Actinomycetes</taxon>
        <taxon>Kitasatosporales</taxon>
        <taxon>Streptomycetaceae</taxon>
        <taxon>Streptomyces</taxon>
    </lineage>
</organism>
<dbReference type="RefSeq" id="WP_031181175.1">
    <property type="nucleotide sequence ID" value="NZ_CP032229.1"/>
</dbReference>
<evidence type="ECO:0000313" key="2">
    <source>
        <dbReference type="EMBL" id="QBJ92306.1"/>
    </source>
</evidence>
<dbReference type="OrthoDB" id="4495511at2"/>
<gene>
    <name evidence="2" type="ORF">D0Z67_19770</name>
</gene>
<feature type="region of interest" description="Disordered" evidence="1">
    <location>
        <begin position="48"/>
        <end position="99"/>
    </location>
</feature>
<dbReference type="KEGG" id="sseo:D0Z67_19770"/>
<feature type="compositionally biased region" description="Basic and acidic residues" evidence="1">
    <location>
        <begin position="48"/>
        <end position="59"/>
    </location>
</feature>
<feature type="region of interest" description="Disordered" evidence="1">
    <location>
        <begin position="1074"/>
        <end position="1096"/>
    </location>
</feature>
<protein>
    <recommendedName>
        <fullName evidence="4">Tetratricopeptide repeat protein</fullName>
    </recommendedName>
</protein>
<dbReference type="EMBL" id="CP032229">
    <property type="protein sequence ID" value="QBJ92306.1"/>
    <property type="molecule type" value="Genomic_DNA"/>
</dbReference>
<dbReference type="GeneID" id="300101148"/>
<accession>A0A4V0ZZU5</accession>
<proteinExistence type="predicted"/>
<dbReference type="AlphaFoldDB" id="A0A4V0ZZU5"/>
<dbReference type="Proteomes" id="UP000292547">
    <property type="component" value="Chromosome"/>
</dbReference>
<dbReference type="NCBIfam" id="NF041121">
    <property type="entry name" value="SAV_2336_NTERM"/>
    <property type="match status" value="1"/>
</dbReference>
<feature type="region of interest" description="Disordered" evidence="1">
    <location>
        <begin position="224"/>
        <end position="246"/>
    </location>
</feature>
<evidence type="ECO:0008006" key="4">
    <source>
        <dbReference type="Google" id="ProtNLM"/>
    </source>
</evidence>
<dbReference type="STRING" id="73044.GCA_000725795_02946"/>